<reference evidence="2 3" key="1">
    <citation type="submission" date="2024-01" db="EMBL/GenBank/DDBJ databases">
        <authorList>
            <person name="Allen C."/>
            <person name="Tagirdzhanova G."/>
        </authorList>
    </citation>
    <scope>NUCLEOTIDE SEQUENCE [LARGE SCALE GENOMIC DNA]</scope>
</reference>
<gene>
    <name evidence="2" type="ORF">SEUCBS140593_001884</name>
</gene>
<sequence>MGANQSSTSSTASTTSTFSSSSSKPVPSYYQEFLDYKEKQQRLRQQEQRQQQILLQHESYKPPDADLDILGDSHGYFAAGYDDGECYVTYATAEVPGFYMSQSGCQAGAAGLSLSRKHAVRSAMSPTPRSGSRREVLLHSNSQPLSLPSSPSSLSSFLSSRSSSSRSSPRSTPSPRPPTPVASHPYLSSGLVSFQDLGVMAPTSPYPLMARPTTRMTSRFREQL</sequence>
<evidence type="ECO:0000313" key="2">
    <source>
        <dbReference type="EMBL" id="CAK7213525.1"/>
    </source>
</evidence>
<accession>A0ABP0B1Y7</accession>
<feature type="compositionally biased region" description="Low complexity" evidence="1">
    <location>
        <begin position="1"/>
        <end position="23"/>
    </location>
</feature>
<evidence type="ECO:0000256" key="1">
    <source>
        <dbReference type="SAM" id="MobiDB-lite"/>
    </source>
</evidence>
<evidence type="ECO:0000313" key="3">
    <source>
        <dbReference type="Proteomes" id="UP001642482"/>
    </source>
</evidence>
<feature type="region of interest" description="Disordered" evidence="1">
    <location>
        <begin position="1"/>
        <end position="26"/>
    </location>
</feature>
<protein>
    <submittedName>
        <fullName evidence="2">Uncharacterized protein</fullName>
    </submittedName>
</protein>
<feature type="compositionally biased region" description="Low complexity" evidence="1">
    <location>
        <begin position="144"/>
        <end position="171"/>
    </location>
</feature>
<comment type="caution">
    <text evidence="2">The sequence shown here is derived from an EMBL/GenBank/DDBJ whole genome shotgun (WGS) entry which is preliminary data.</text>
</comment>
<proteinExistence type="predicted"/>
<keyword evidence="3" id="KW-1185">Reference proteome</keyword>
<feature type="region of interest" description="Disordered" evidence="1">
    <location>
        <begin position="204"/>
        <end position="224"/>
    </location>
</feature>
<dbReference type="Proteomes" id="UP001642482">
    <property type="component" value="Unassembled WGS sequence"/>
</dbReference>
<organism evidence="2 3">
    <name type="scientific">Sporothrix eucalyptigena</name>
    <dbReference type="NCBI Taxonomy" id="1812306"/>
    <lineage>
        <taxon>Eukaryota</taxon>
        <taxon>Fungi</taxon>
        <taxon>Dikarya</taxon>
        <taxon>Ascomycota</taxon>
        <taxon>Pezizomycotina</taxon>
        <taxon>Sordariomycetes</taxon>
        <taxon>Sordariomycetidae</taxon>
        <taxon>Ophiostomatales</taxon>
        <taxon>Ophiostomataceae</taxon>
        <taxon>Sporothrix</taxon>
    </lineage>
</organism>
<feature type="region of interest" description="Disordered" evidence="1">
    <location>
        <begin position="120"/>
        <end position="187"/>
    </location>
</feature>
<name>A0ABP0B1Y7_9PEZI</name>
<dbReference type="EMBL" id="CAWUHD010000011">
    <property type="protein sequence ID" value="CAK7213525.1"/>
    <property type="molecule type" value="Genomic_DNA"/>
</dbReference>